<dbReference type="HOGENOM" id="CLU_1867880_0_0_1"/>
<accession>U5D5M2</accession>
<reference evidence="2" key="1">
    <citation type="journal article" date="2013" name="Science">
        <title>The Amborella genome and the evolution of flowering plants.</title>
        <authorList>
            <consortium name="Amborella Genome Project"/>
        </authorList>
    </citation>
    <scope>NUCLEOTIDE SEQUENCE [LARGE SCALE GENOMIC DNA]</scope>
</reference>
<keyword evidence="2" id="KW-1185">Reference proteome</keyword>
<dbReference type="Gramene" id="ERN17744">
    <property type="protein sequence ID" value="ERN17744"/>
    <property type="gene ID" value="AMTR_s00047p00081200"/>
</dbReference>
<sequence>MSINIIHAHRRGILHKGSRHQPPTTTTMGNCMELFLSPQVPVAKEEEEGNKIRMVIFNGGGEDFEPYICEPPSIQEMGKEDSGGARFKVMVTKRQLKELILGIGVKWVMAEEVVVEGLRTVWFGTGPASGSHPYQPF</sequence>
<evidence type="ECO:0000313" key="2">
    <source>
        <dbReference type="Proteomes" id="UP000017836"/>
    </source>
</evidence>
<proteinExistence type="predicted"/>
<dbReference type="EMBL" id="KI392311">
    <property type="protein sequence ID" value="ERN17744.1"/>
    <property type="molecule type" value="Genomic_DNA"/>
</dbReference>
<name>U5D5M2_AMBTC</name>
<dbReference type="Proteomes" id="UP000017836">
    <property type="component" value="Unassembled WGS sequence"/>
</dbReference>
<gene>
    <name evidence="1" type="ORF">AMTR_s00047p00081200</name>
</gene>
<organism evidence="1 2">
    <name type="scientific">Amborella trichopoda</name>
    <dbReference type="NCBI Taxonomy" id="13333"/>
    <lineage>
        <taxon>Eukaryota</taxon>
        <taxon>Viridiplantae</taxon>
        <taxon>Streptophyta</taxon>
        <taxon>Embryophyta</taxon>
        <taxon>Tracheophyta</taxon>
        <taxon>Spermatophyta</taxon>
        <taxon>Magnoliopsida</taxon>
        <taxon>Amborellales</taxon>
        <taxon>Amborellaceae</taxon>
        <taxon>Amborella</taxon>
    </lineage>
</organism>
<dbReference type="AlphaFoldDB" id="U5D5M2"/>
<protein>
    <submittedName>
        <fullName evidence="1">Uncharacterized protein</fullName>
    </submittedName>
</protein>
<evidence type="ECO:0000313" key="1">
    <source>
        <dbReference type="EMBL" id="ERN17744.1"/>
    </source>
</evidence>